<feature type="transmembrane region" description="Helical" evidence="3">
    <location>
        <begin position="16"/>
        <end position="38"/>
    </location>
</feature>
<dbReference type="InterPro" id="IPR002068">
    <property type="entry name" value="A-crystallin/Hsp20_dom"/>
</dbReference>
<evidence type="ECO:0000256" key="2">
    <source>
        <dbReference type="RuleBase" id="RU003616"/>
    </source>
</evidence>
<keyword evidence="6" id="KW-1185">Reference proteome</keyword>
<organism evidence="5 6">
    <name type="scientific">Skeletonema marinoi</name>
    <dbReference type="NCBI Taxonomy" id="267567"/>
    <lineage>
        <taxon>Eukaryota</taxon>
        <taxon>Sar</taxon>
        <taxon>Stramenopiles</taxon>
        <taxon>Ochrophyta</taxon>
        <taxon>Bacillariophyta</taxon>
        <taxon>Coscinodiscophyceae</taxon>
        <taxon>Thalassiosirophycidae</taxon>
        <taxon>Thalassiosirales</taxon>
        <taxon>Skeletonemataceae</taxon>
        <taxon>Skeletonema</taxon>
        <taxon>Skeletonema marinoi-dohrnii complex</taxon>
    </lineage>
</organism>
<dbReference type="Gene3D" id="2.60.40.790">
    <property type="match status" value="1"/>
</dbReference>
<dbReference type="InterPro" id="IPR008978">
    <property type="entry name" value="HSP20-like_chaperone"/>
</dbReference>
<dbReference type="CDD" id="cd00298">
    <property type="entry name" value="ACD_sHsps_p23-like"/>
    <property type="match status" value="1"/>
</dbReference>
<comment type="caution">
    <text evidence="5">The sequence shown here is derived from an EMBL/GenBank/DDBJ whole genome shotgun (WGS) entry which is preliminary data.</text>
</comment>
<proteinExistence type="inferred from homology"/>
<reference evidence="5" key="1">
    <citation type="submission" date="2023-06" db="EMBL/GenBank/DDBJ databases">
        <title>Survivors Of The Sea: Transcriptome response of Skeletonema marinoi to long-term dormancy.</title>
        <authorList>
            <person name="Pinder M.I.M."/>
            <person name="Kourtchenko O."/>
            <person name="Robertson E.K."/>
            <person name="Larsson T."/>
            <person name="Maumus F."/>
            <person name="Osuna-Cruz C.M."/>
            <person name="Vancaester E."/>
            <person name="Stenow R."/>
            <person name="Vandepoele K."/>
            <person name="Ploug H."/>
            <person name="Bruchert V."/>
            <person name="Godhe A."/>
            <person name="Topel M."/>
        </authorList>
    </citation>
    <scope>NUCLEOTIDE SEQUENCE</scope>
    <source>
        <strain evidence="5">R05AC</strain>
    </source>
</reference>
<evidence type="ECO:0000256" key="3">
    <source>
        <dbReference type="SAM" id="Phobius"/>
    </source>
</evidence>
<dbReference type="Pfam" id="PF00011">
    <property type="entry name" value="HSP20"/>
    <property type="match status" value="1"/>
</dbReference>
<evidence type="ECO:0000256" key="1">
    <source>
        <dbReference type="PROSITE-ProRule" id="PRU00285"/>
    </source>
</evidence>
<dbReference type="AlphaFoldDB" id="A0AAD8Y0N8"/>
<dbReference type="EMBL" id="JATAAI010000025">
    <property type="protein sequence ID" value="KAK1737436.1"/>
    <property type="molecule type" value="Genomic_DNA"/>
</dbReference>
<keyword evidence="3" id="KW-0472">Membrane</keyword>
<keyword evidence="3" id="KW-1133">Transmembrane helix</keyword>
<dbReference type="SUPFAM" id="SSF49764">
    <property type="entry name" value="HSP20-like chaperones"/>
    <property type="match status" value="1"/>
</dbReference>
<comment type="similarity">
    <text evidence="1 2">Belongs to the small heat shock protein (HSP20) family.</text>
</comment>
<gene>
    <name evidence="5" type="ORF">QTG54_011722</name>
</gene>
<protein>
    <recommendedName>
        <fullName evidence="4">SHSP domain-containing protein</fullName>
    </recommendedName>
</protein>
<feature type="domain" description="SHSP" evidence="4">
    <location>
        <begin position="121"/>
        <end position="227"/>
    </location>
</feature>
<name>A0AAD8Y0N8_9STRA</name>
<evidence type="ECO:0000313" key="6">
    <source>
        <dbReference type="Proteomes" id="UP001224775"/>
    </source>
</evidence>
<sequence>MHTTTHHSSNRGLASYLYYAIIPLSITLLIAGTTYIILSSTPQSSRLDMMHPHPDMERSYLRSAEHFMPSSSLLHGTDEFFTSLKQDDSHEKGDLLPSIWNDGFFSPLLEIDPFFKQLQENEPMKWFDPVFDLSQDADSVSLTTSISDIPLKDISIEVIDGTVLHIHGEKNTHESHVSFDKRFALGHHLEESNIKAKLTNKGNLIVSAPKVLSGKKAEIRKIPILEEL</sequence>
<accession>A0AAD8Y0N8</accession>
<evidence type="ECO:0000259" key="4">
    <source>
        <dbReference type="PROSITE" id="PS01031"/>
    </source>
</evidence>
<dbReference type="Proteomes" id="UP001224775">
    <property type="component" value="Unassembled WGS sequence"/>
</dbReference>
<evidence type="ECO:0000313" key="5">
    <source>
        <dbReference type="EMBL" id="KAK1737436.1"/>
    </source>
</evidence>
<keyword evidence="3" id="KW-0812">Transmembrane</keyword>
<dbReference type="PROSITE" id="PS01031">
    <property type="entry name" value="SHSP"/>
    <property type="match status" value="1"/>
</dbReference>